<keyword evidence="4" id="KW-1185">Reference proteome</keyword>
<dbReference type="Gene3D" id="3.40.50.1460">
    <property type="match status" value="1"/>
</dbReference>
<dbReference type="Pfam" id="PF00656">
    <property type="entry name" value="Peptidase_C14"/>
    <property type="match status" value="1"/>
</dbReference>
<reference evidence="3 4" key="1">
    <citation type="submission" date="2024-06" db="EMBL/GenBank/DDBJ databases">
        <title>Complete genome of Phlyctema vagabunda strain 19-DSS-EL-015.</title>
        <authorList>
            <person name="Fiorenzani C."/>
        </authorList>
    </citation>
    <scope>NUCLEOTIDE SEQUENCE [LARGE SCALE GENOMIC DNA]</scope>
    <source>
        <strain evidence="3 4">19-DSS-EL-015</strain>
    </source>
</reference>
<dbReference type="InterPro" id="IPR011600">
    <property type="entry name" value="Pept_C14_caspase"/>
</dbReference>
<comment type="caution">
    <text evidence="3">The sequence shown here is derived from an EMBL/GenBank/DDBJ whole genome shotgun (WGS) entry which is preliminary data.</text>
</comment>
<dbReference type="Proteomes" id="UP001629113">
    <property type="component" value="Unassembled WGS sequence"/>
</dbReference>
<accession>A0ABR4PAZ0</accession>
<sequence length="490" mass="54925">MMNNPQGLPVAHSNGNDLYQSGNYQDEIESHDSRLKASWDDNMGDLKERVVSYRKAFVLLLSWDKTVDDLHTDEEVKLLAAVFQKTFNYKIVPKVLTKDARRKAQVQVNRHLAEFVDEYDDTNTLLIVYYAGHGKRVEPHGSMILEASRSFLPDESSNLHEIVWNSAEHNIKDTKSDVLVIFDCCEAGALDQNVRSANTRAFEFLAATSANSTTRKPGPESFTSALIWALERLGNTGKRFATRELVTQILQAPKFPQNQVPRIGERDTISVRKIVLAPLKPEDTSYTREDSIDETDSPLFEREDLSVRFVFRKKISTAVVKNLSIGIRRLLTEGDFDATTVLWEGINSLRPIHAKSPLLHQAAGKFLAVLHRKKGSLNTSPVQEVPVQSVELSSSEDSLIETPERTLQDEDAALVLCDTGMDVEAVSTASPIEMDLKSNIPFQPSPSKLKRKRLNGVVNGGVPNSIDTKRASTRTFKRSKVEDQQIPRQN</sequence>
<name>A0ABR4PAZ0_9HELO</name>
<feature type="domain" description="Peptidase C14 caspase" evidence="2">
    <location>
        <begin position="72"/>
        <end position="213"/>
    </location>
</feature>
<evidence type="ECO:0000313" key="3">
    <source>
        <dbReference type="EMBL" id="KAL3420455.1"/>
    </source>
</evidence>
<organism evidence="3 4">
    <name type="scientific">Phlyctema vagabunda</name>
    <dbReference type="NCBI Taxonomy" id="108571"/>
    <lineage>
        <taxon>Eukaryota</taxon>
        <taxon>Fungi</taxon>
        <taxon>Dikarya</taxon>
        <taxon>Ascomycota</taxon>
        <taxon>Pezizomycotina</taxon>
        <taxon>Leotiomycetes</taxon>
        <taxon>Helotiales</taxon>
        <taxon>Dermateaceae</taxon>
        <taxon>Phlyctema</taxon>
    </lineage>
</organism>
<evidence type="ECO:0000259" key="2">
    <source>
        <dbReference type="Pfam" id="PF00656"/>
    </source>
</evidence>
<proteinExistence type="predicted"/>
<feature type="compositionally biased region" description="Basic and acidic residues" evidence="1">
    <location>
        <begin position="479"/>
        <end position="490"/>
    </location>
</feature>
<dbReference type="EMBL" id="JBFCZG010000007">
    <property type="protein sequence ID" value="KAL3420455.1"/>
    <property type="molecule type" value="Genomic_DNA"/>
</dbReference>
<evidence type="ECO:0000313" key="4">
    <source>
        <dbReference type="Proteomes" id="UP001629113"/>
    </source>
</evidence>
<evidence type="ECO:0000256" key="1">
    <source>
        <dbReference type="SAM" id="MobiDB-lite"/>
    </source>
</evidence>
<feature type="region of interest" description="Disordered" evidence="1">
    <location>
        <begin position="455"/>
        <end position="490"/>
    </location>
</feature>
<protein>
    <submittedName>
        <fullName evidence="3">Tyrosine-protein phosphatase non-receptor type 6</fullName>
    </submittedName>
</protein>
<gene>
    <name evidence="3" type="ORF">PVAG01_08954</name>
</gene>